<dbReference type="EMBL" id="NWBP01000033">
    <property type="protein sequence ID" value="PCC82088.1"/>
    <property type="molecule type" value="Genomic_DNA"/>
</dbReference>
<name>A0A2A4AJ26_9CORY</name>
<dbReference type="InterPro" id="IPR023908">
    <property type="entry name" value="xxxLxxG_rpt"/>
</dbReference>
<evidence type="ECO:0000313" key="8">
    <source>
        <dbReference type="Proteomes" id="UP000218690"/>
    </source>
</evidence>
<keyword evidence="3 5" id="KW-1133">Transmembrane helix</keyword>
<accession>A0A2A4AJ26</accession>
<organism evidence="7 8">
    <name type="scientific">Corynebacterium accolens</name>
    <dbReference type="NCBI Taxonomy" id="38284"/>
    <lineage>
        <taxon>Bacteria</taxon>
        <taxon>Bacillati</taxon>
        <taxon>Actinomycetota</taxon>
        <taxon>Actinomycetes</taxon>
        <taxon>Mycobacteriales</taxon>
        <taxon>Corynebacteriaceae</taxon>
        <taxon>Corynebacterium</taxon>
    </lineage>
</organism>
<dbReference type="InterPro" id="IPR013525">
    <property type="entry name" value="ABC2_TM"/>
</dbReference>
<evidence type="ECO:0000259" key="6">
    <source>
        <dbReference type="Pfam" id="PF12698"/>
    </source>
</evidence>
<feature type="transmembrane region" description="Helical" evidence="5">
    <location>
        <begin position="545"/>
        <end position="565"/>
    </location>
</feature>
<feature type="transmembrane region" description="Helical" evidence="5">
    <location>
        <begin position="577"/>
        <end position="599"/>
    </location>
</feature>
<evidence type="ECO:0000256" key="3">
    <source>
        <dbReference type="ARBA" id="ARBA00022989"/>
    </source>
</evidence>
<dbReference type="AlphaFoldDB" id="A0A2A4AJ26"/>
<feature type="transmembrane region" description="Helical" evidence="5">
    <location>
        <begin position="47"/>
        <end position="68"/>
    </location>
</feature>
<evidence type="ECO:0000256" key="2">
    <source>
        <dbReference type="ARBA" id="ARBA00022692"/>
    </source>
</evidence>
<feature type="transmembrane region" description="Helical" evidence="5">
    <location>
        <begin position="518"/>
        <end position="538"/>
    </location>
</feature>
<proteinExistence type="predicted"/>
<dbReference type="GO" id="GO:0140359">
    <property type="term" value="F:ABC-type transporter activity"/>
    <property type="evidence" value="ECO:0007669"/>
    <property type="project" value="InterPro"/>
</dbReference>
<dbReference type="InterPro" id="IPR017500">
    <property type="entry name" value="Phage_infect_YhgE_N"/>
</dbReference>
<evidence type="ECO:0000313" key="7">
    <source>
        <dbReference type="EMBL" id="PCC82088.1"/>
    </source>
</evidence>
<dbReference type="PANTHER" id="PTHR43077">
    <property type="entry name" value="TRANSPORT PERMEASE YVFS-RELATED"/>
    <property type="match status" value="1"/>
</dbReference>
<dbReference type="NCBIfam" id="TIGR03057">
    <property type="entry name" value="xxxLxxG_by_4"/>
    <property type="match status" value="6"/>
</dbReference>
<dbReference type="NCBIfam" id="TIGR03061">
    <property type="entry name" value="pip_yhgE_Nterm"/>
    <property type="match status" value="1"/>
</dbReference>
<dbReference type="GO" id="GO:0016020">
    <property type="term" value="C:membrane"/>
    <property type="evidence" value="ECO:0007669"/>
    <property type="project" value="UniProtKB-SubCell"/>
</dbReference>
<dbReference type="Proteomes" id="UP000218690">
    <property type="component" value="Unassembled WGS sequence"/>
</dbReference>
<dbReference type="Pfam" id="PF12698">
    <property type="entry name" value="ABC2_membrane_3"/>
    <property type="match status" value="1"/>
</dbReference>
<reference evidence="7 8" key="1">
    <citation type="submission" date="2017-09" db="EMBL/GenBank/DDBJ databases">
        <title>Draft Genome Sequence of Corynebacterium accolens AH4003.</title>
        <authorList>
            <person name="Chen Y."/>
            <person name="Oosthuysen W.F."/>
            <person name="Kelley S."/>
            <person name="Horswill A."/>
        </authorList>
    </citation>
    <scope>NUCLEOTIDE SEQUENCE [LARGE SCALE GENOMIC DNA]</scope>
    <source>
        <strain evidence="7 8">AH4003</strain>
    </source>
</reference>
<comment type="caution">
    <text evidence="7">The sequence shown here is derived from an EMBL/GenBank/DDBJ whole genome shotgun (WGS) entry which is preliminary data.</text>
</comment>
<dbReference type="InterPro" id="IPR051328">
    <property type="entry name" value="T7SS_ABC-Transporter"/>
</dbReference>
<dbReference type="PANTHER" id="PTHR43077:SF10">
    <property type="entry name" value="TRANSPORT PERMEASE PROTEIN"/>
    <property type="match status" value="1"/>
</dbReference>
<dbReference type="Gene3D" id="1.10.287.950">
    <property type="entry name" value="Methyl-accepting chemotaxis protein"/>
    <property type="match status" value="1"/>
</dbReference>
<evidence type="ECO:0000256" key="1">
    <source>
        <dbReference type="ARBA" id="ARBA00004141"/>
    </source>
</evidence>
<keyword evidence="4 5" id="KW-0472">Membrane</keyword>
<sequence>MREGFALHQKQTPFDATQPAAHAVQETEAKGWHRILDWRPRSALSRVLIVFLLVAPVILAATMMWAMWDPSKYMRQIDLAVVNEDAGVEKQGKYVNYGDQVVEGLLETDYLNFAEMNAQEANDGLLKGKYLMVVTIPKVFSEQAVTIISDKPVKPQIHFASNDYYGTNGSVISSSLVPQVQTSVENAISKKYADQVIEGMVKLSDGIGTAAEGAGRLDEGVGKLQAGGEKAVTGIDKLDAGAGELNNGAGQLHDGTGRLVQGVSELSTGAGRLDDGANELATGSDKLLEGTGKLGEGASQIEGGVGQLTGMLIPLLQQAQLVVPNLIGLVDVLRGMGMTAQADQLSTLLTKLDPANSSNMVSQLEKLRDGTQQLNYNLSDPNSEYLGGMLKLNQGTHQLAEGTGQLKSGVGELSTGAVQLDEGAGRLAEGTTSLKDGTGQLKGGGAQLKDGIDQLKDGSGQLATKLGEGAEKAPHITQPDATAQNMAVPINFTESNVHPVQTGVSAVDPTKKEITGGVSMLLVLVFGFLAMLLLAMTLPYYLRGILPAFAVVSGINFLLLLGMALMSTLMGWRPASWPMMLGVLAAIAMVGAATYQLLLVTFGRRIGAIFSVGVFAMGVMVFGGVWPTAAIPAPLRLLHPLHPMTYAKNAFTRATDGIHDGTFAGGIMVLLSVTVLAVAASYLIFRARHHGTARLLDEHKVMAATTA</sequence>
<feature type="transmembrane region" description="Helical" evidence="5">
    <location>
        <begin position="663"/>
        <end position="685"/>
    </location>
</feature>
<feature type="domain" description="ABC-2 type transporter transmembrane" evidence="6">
    <location>
        <begin position="48"/>
        <end position="197"/>
    </location>
</feature>
<feature type="transmembrane region" description="Helical" evidence="5">
    <location>
        <begin position="606"/>
        <end position="626"/>
    </location>
</feature>
<keyword evidence="2 5" id="KW-0812">Transmembrane</keyword>
<comment type="subcellular location">
    <subcellularLocation>
        <location evidence="1">Membrane</location>
        <topology evidence="1">Multi-pass membrane protein</topology>
    </subcellularLocation>
</comment>
<gene>
    <name evidence="7" type="ORF">COM45_10285</name>
</gene>
<protein>
    <recommendedName>
        <fullName evidence="6">ABC-2 type transporter transmembrane domain-containing protein</fullName>
    </recommendedName>
</protein>
<dbReference type="Gene3D" id="3.40.1710.10">
    <property type="entry name" value="abc type-2 transporter like domain"/>
    <property type="match status" value="1"/>
</dbReference>
<evidence type="ECO:0000256" key="4">
    <source>
        <dbReference type="ARBA" id="ARBA00023136"/>
    </source>
</evidence>
<evidence type="ECO:0000256" key="5">
    <source>
        <dbReference type="SAM" id="Phobius"/>
    </source>
</evidence>